<keyword evidence="6 16" id="KW-1133">Transmembrane helix</keyword>
<organism evidence="18">
    <name type="scientific">Noctiluca scintillans</name>
    <name type="common">Sea sparkle</name>
    <name type="synonym">Red tide dinoflagellate</name>
    <dbReference type="NCBI Taxonomy" id="2966"/>
    <lineage>
        <taxon>Eukaryota</taxon>
        <taxon>Sar</taxon>
        <taxon>Alveolata</taxon>
        <taxon>Dinophyceae</taxon>
        <taxon>Noctilucales</taxon>
        <taxon>Noctilucaceae</taxon>
        <taxon>Noctiluca</taxon>
    </lineage>
</organism>
<dbReference type="InterPro" id="IPR036259">
    <property type="entry name" value="MFS_trans_sf"/>
</dbReference>
<keyword evidence="4 15" id="KW-0813">Transport</keyword>
<protein>
    <recommendedName>
        <fullName evidence="14">Hexose transporter 1</fullName>
    </recommendedName>
</protein>
<comment type="catalytic activity">
    <reaction evidence="12">
        <text>D-glucosamine(out) = D-glucosamine(in)</text>
        <dbReference type="Rhea" id="RHEA:78423"/>
        <dbReference type="ChEBI" id="CHEBI:58723"/>
    </reaction>
    <physiologicalReaction direction="left-to-right" evidence="12">
        <dbReference type="Rhea" id="RHEA:78424"/>
    </physiologicalReaction>
</comment>
<dbReference type="NCBIfam" id="TIGR00879">
    <property type="entry name" value="SP"/>
    <property type="match status" value="1"/>
</dbReference>
<sequence>MADVRPRPADVISDVRFPGESTPIMKRRASEPFLLRSDGCLLYPEVGRKSDIAQPGGFRRQALGMPHKSESFKPFPISCRQSMMLSLSMGVIPPHVFEKLKPTPGTKTPLIVYVLSGFASISGMLFGYDTGIVSGAMLLINNDFHLEHEPVKSEMIVSATVLFAIVGSVLGGPLNSRVGRKKSTLIASILFAVGAAGFSFSSTTTELIVLRSVLGVAVGLASQGTPMYVAETAPAHLRGALTSSFNFSINCGQVIACVVAGSLCHVPEGWRWMMTLAGVPAVVQFVGMLFLPESPRWFAEKGRREEALAVLVKLRKDPHKARVELDYILAELDVYSQQTASTTKASMVAFRKELLLGCGLLGIQAFTGINTVMYYSSSILKMAGMGESQAIWGAVLPAFGNASVAGFSMLIVERTGRRSIALFSLFWIAVTLVLMSLSFHVQHTPALHGYGGICVLVCMMGYIVAFAIGMSPVPWIVNSEIYPLQYRSVGTSAATMLNWTSNFIVSMTFLSVCKAIQPEGAFLLYAGVSLFGFFFVYFLLPETGGKTLEEVQALFEPRPPKFDVSCASEPLLRPQVRAGIQV</sequence>
<feature type="transmembrane region" description="Helical" evidence="16">
    <location>
        <begin position="269"/>
        <end position="291"/>
    </location>
</feature>
<comment type="catalytic activity">
    <reaction evidence="10">
        <text>D-xylose(out) = D-xylose(in)</text>
        <dbReference type="Rhea" id="RHEA:78427"/>
        <dbReference type="ChEBI" id="CHEBI:53455"/>
    </reaction>
    <physiologicalReaction direction="left-to-right" evidence="10">
        <dbReference type="Rhea" id="RHEA:78428"/>
    </physiologicalReaction>
</comment>
<keyword evidence="5 16" id="KW-0812">Transmembrane</keyword>
<dbReference type="GO" id="GO:0016324">
    <property type="term" value="C:apical plasma membrane"/>
    <property type="evidence" value="ECO:0007669"/>
    <property type="project" value="TreeGrafter"/>
</dbReference>
<accession>A0A7S1APB2</accession>
<evidence type="ECO:0000256" key="12">
    <source>
        <dbReference type="ARBA" id="ARBA00044668"/>
    </source>
</evidence>
<evidence type="ECO:0000256" key="1">
    <source>
        <dbReference type="ARBA" id="ARBA00004141"/>
    </source>
</evidence>
<keyword evidence="7 16" id="KW-0472">Membrane</keyword>
<evidence type="ECO:0000256" key="9">
    <source>
        <dbReference type="ARBA" id="ARBA00044648"/>
    </source>
</evidence>
<comment type="catalytic activity">
    <reaction evidence="8">
        <text>D-galactose(in) = D-galactose(out)</text>
        <dbReference type="Rhea" id="RHEA:34915"/>
        <dbReference type="ChEBI" id="CHEBI:4139"/>
    </reaction>
    <physiologicalReaction direction="right-to-left" evidence="8">
        <dbReference type="Rhea" id="RHEA:34917"/>
    </physiologicalReaction>
</comment>
<dbReference type="PROSITE" id="PS00217">
    <property type="entry name" value="SUGAR_TRANSPORT_2"/>
    <property type="match status" value="1"/>
</dbReference>
<evidence type="ECO:0000256" key="2">
    <source>
        <dbReference type="ARBA" id="ARBA00010992"/>
    </source>
</evidence>
<evidence type="ECO:0000259" key="17">
    <source>
        <dbReference type="PROSITE" id="PS50850"/>
    </source>
</evidence>
<feature type="domain" description="Major facilitator superfamily (MFS) profile" evidence="17">
    <location>
        <begin position="115"/>
        <end position="544"/>
    </location>
</feature>
<evidence type="ECO:0000256" key="15">
    <source>
        <dbReference type="RuleBase" id="RU003346"/>
    </source>
</evidence>
<feature type="transmembrane region" description="Helical" evidence="16">
    <location>
        <begin position="489"/>
        <end position="510"/>
    </location>
</feature>
<evidence type="ECO:0000256" key="8">
    <source>
        <dbReference type="ARBA" id="ARBA00044637"/>
    </source>
</evidence>
<dbReference type="InterPro" id="IPR003663">
    <property type="entry name" value="Sugar/inositol_transpt"/>
</dbReference>
<comment type="subunit">
    <text evidence="3">Homodimer.</text>
</comment>
<evidence type="ECO:0000256" key="7">
    <source>
        <dbReference type="ARBA" id="ARBA00023136"/>
    </source>
</evidence>
<name>A0A7S1APB2_NOCSC</name>
<dbReference type="FunFam" id="1.20.1250.20:FF:000073">
    <property type="entry name" value="MFS myo-inositol transporter, putative"/>
    <property type="match status" value="1"/>
</dbReference>
<evidence type="ECO:0000256" key="16">
    <source>
        <dbReference type="SAM" id="Phobius"/>
    </source>
</evidence>
<evidence type="ECO:0000256" key="13">
    <source>
        <dbReference type="ARBA" id="ARBA00044710"/>
    </source>
</evidence>
<evidence type="ECO:0000256" key="11">
    <source>
        <dbReference type="ARBA" id="ARBA00044662"/>
    </source>
</evidence>
<evidence type="ECO:0000256" key="10">
    <source>
        <dbReference type="ARBA" id="ARBA00044656"/>
    </source>
</evidence>
<dbReference type="Pfam" id="PF00083">
    <property type="entry name" value="Sugar_tr"/>
    <property type="match status" value="1"/>
</dbReference>
<gene>
    <name evidence="18" type="ORF">NSCI0253_LOCUS35343</name>
</gene>
<dbReference type="PANTHER" id="PTHR48020:SF12">
    <property type="entry name" value="PROTON MYO-INOSITOL COTRANSPORTER"/>
    <property type="match status" value="1"/>
</dbReference>
<dbReference type="InterPro" id="IPR020846">
    <property type="entry name" value="MFS_dom"/>
</dbReference>
<dbReference type="PANTHER" id="PTHR48020">
    <property type="entry name" value="PROTON MYO-INOSITOL COTRANSPORTER"/>
    <property type="match status" value="1"/>
</dbReference>
<comment type="subcellular location">
    <subcellularLocation>
        <location evidence="1">Membrane</location>
        <topology evidence="1">Multi-pass membrane protein</topology>
    </subcellularLocation>
</comment>
<dbReference type="PROSITE" id="PS50850">
    <property type="entry name" value="MFS"/>
    <property type="match status" value="1"/>
</dbReference>
<dbReference type="EMBL" id="HBFQ01049541">
    <property type="protein sequence ID" value="CAD8860988.1"/>
    <property type="molecule type" value="Transcribed_RNA"/>
</dbReference>
<evidence type="ECO:0000256" key="5">
    <source>
        <dbReference type="ARBA" id="ARBA00022692"/>
    </source>
</evidence>
<feature type="transmembrane region" description="Helical" evidence="16">
    <location>
        <begin position="419"/>
        <end position="441"/>
    </location>
</feature>
<comment type="catalytic activity">
    <reaction evidence="13">
        <text>D-fructose(out) = D-fructose(in)</text>
        <dbReference type="Rhea" id="RHEA:60372"/>
        <dbReference type="ChEBI" id="CHEBI:37721"/>
    </reaction>
    <physiologicalReaction direction="left-to-right" evidence="13">
        <dbReference type="Rhea" id="RHEA:60373"/>
    </physiologicalReaction>
</comment>
<dbReference type="Gene3D" id="1.20.1250.20">
    <property type="entry name" value="MFS general substrate transporter like domains"/>
    <property type="match status" value="2"/>
</dbReference>
<feature type="transmembrane region" description="Helical" evidence="16">
    <location>
        <begin position="390"/>
        <end position="412"/>
    </location>
</feature>
<dbReference type="SUPFAM" id="SSF103473">
    <property type="entry name" value="MFS general substrate transporter"/>
    <property type="match status" value="1"/>
</dbReference>
<reference evidence="18" key="1">
    <citation type="submission" date="2021-01" db="EMBL/GenBank/DDBJ databases">
        <authorList>
            <person name="Corre E."/>
            <person name="Pelletier E."/>
            <person name="Niang G."/>
            <person name="Scheremetjew M."/>
            <person name="Finn R."/>
            <person name="Kale V."/>
            <person name="Holt S."/>
            <person name="Cochrane G."/>
            <person name="Meng A."/>
            <person name="Brown T."/>
            <person name="Cohen L."/>
        </authorList>
    </citation>
    <scope>NUCLEOTIDE SEQUENCE</scope>
</reference>
<evidence type="ECO:0000256" key="6">
    <source>
        <dbReference type="ARBA" id="ARBA00022989"/>
    </source>
</evidence>
<comment type="catalytic activity">
    <reaction evidence="11">
        <text>D-mannose(out) = D-mannose(in)</text>
        <dbReference type="Rhea" id="RHEA:78391"/>
        <dbReference type="ChEBI" id="CHEBI:4208"/>
    </reaction>
    <physiologicalReaction direction="left-to-right" evidence="11">
        <dbReference type="Rhea" id="RHEA:78392"/>
    </physiologicalReaction>
</comment>
<comment type="catalytic activity">
    <reaction evidence="9">
        <text>D-glucose(out) = D-glucose(in)</text>
        <dbReference type="Rhea" id="RHEA:60376"/>
        <dbReference type="ChEBI" id="CHEBI:4167"/>
    </reaction>
    <physiologicalReaction direction="left-to-right" evidence="9">
        <dbReference type="Rhea" id="RHEA:60377"/>
    </physiologicalReaction>
</comment>
<feature type="transmembrane region" description="Helical" evidence="16">
    <location>
        <begin position="522"/>
        <end position="540"/>
    </location>
</feature>
<evidence type="ECO:0000313" key="18">
    <source>
        <dbReference type="EMBL" id="CAD8860988.1"/>
    </source>
</evidence>
<feature type="transmembrane region" description="Helical" evidence="16">
    <location>
        <begin position="354"/>
        <end position="375"/>
    </location>
</feature>
<evidence type="ECO:0000256" key="3">
    <source>
        <dbReference type="ARBA" id="ARBA00011738"/>
    </source>
</evidence>
<evidence type="ECO:0000256" key="14">
    <source>
        <dbReference type="ARBA" id="ARBA00044780"/>
    </source>
</evidence>
<comment type="similarity">
    <text evidence="2 15">Belongs to the major facilitator superfamily. Sugar transporter (TC 2.A.1.1) family.</text>
</comment>
<dbReference type="GO" id="GO:0005366">
    <property type="term" value="F:myo-inositol:proton symporter activity"/>
    <property type="evidence" value="ECO:0007669"/>
    <property type="project" value="TreeGrafter"/>
</dbReference>
<dbReference type="AlphaFoldDB" id="A0A7S1APB2"/>
<evidence type="ECO:0000256" key="4">
    <source>
        <dbReference type="ARBA" id="ARBA00022448"/>
    </source>
</evidence>
<feature type="transmembrane region" description="Helical" evidence="16">
    <location>
        <begin position="184"/>
        <end position="202"/>
    </location>
</feature>
<dbReference type="InterPro" id="IPR005828">
    <property type="entry name" value="MFS_sugar_transport-like"/>
</dbReference>
<feature type="transmembrane region" description="Helical" evidence="16">
    <location>
        <begin position="155"/>
        <end position="172"/>
    </location>
</feature>
<feature type="transmembrane region" description="Helical" evidence="16">
    <location>
        <begin position="110"/>
        <end position="128"/>
    </location>
</feature>
<dbReference type="InterPro" id="IPR005829">
    <property type="entry name" value="Sugar_transporter_CS"/>
</dbReference>
<dbReference type="InterPro" id="IPR050814">
    <property type="entry name" value="Myo-inositol_Transporter"/>
</dbReference>
<dbReference type="PRINTS" id="PR00171">
    <property type="entry name" value="SUGRTRNSPORT"/>
</dbReference>
<proteinExistence type="inferred from homology"/>
<feature type="transmembrane region" description="Helical" evidence="16">
    <location>
        <begin position="447"/>
        <end position="468"/>
    </location>
</feature>